<evidence type="ECO:0000313" key="5">
    <source>
        <dbReference type="EMBL" id="CAF4225588.1"/>
    </source>
</evidence>
<dbReference type="Proteomes" id="UP000663874">
    <property type="component" value="Unassembled WGS sequence"/>
</dbReference>
<evidence type="ECO:0000256" key="1">
    <source>
        <dbReference type="ARBA" id="ARBA00004123"/>
    </source>
</evidence>
<feature type="non-terminal residue" evidence="5">
    <location>
        <position position="1"/>
    </location>
</feature>
<reference evidence="5" key="1">
    <citation type="submission" date="2021-02" db="EMBL/GenBank/DDBJ databases">
        <authorList>
            <person name="Nowell W R."/>
        </authorList>
    </citation>
    <scope>NUCLEOTIDE SEQUENCE</scope>
</reference>
<dbReference type="PANTHER" id="PTHR19980:SF0">
    <property type="entry name" value="CLEAVAGE STIMULATION FACTOR SUBUNIT 3"/>
    <property type="match status" value="1"/>
</dbReference>
<comment type="caution">
    <text evidence="5">The sequence shown here is derived from an EMBL/GenBank/DDBJ whole genome shotgun (WGS) entry which is preliminary data.</text>
</comment>
<dbReference type="GO" id="GO:0005634">
    <property type="term" value="C:nucleus"/>
    <property type="evidence" value="ECO:0007669"/>
    <property type="project" value="UniProtKB-SubCell"/>
</dbReference>
<evidence type="ECO:0000313" key="6">
    <source>
        <dbReference type="Proteomes" id="UP000663874"/>
    </source>
</evidence>
<organism evidence="5 6">
    <name type="scientific">Rotaria sordida</name>
    <dbReference type="NCBI Taxonomy" id="392033"/>
    <lineage>
        <taxon>Eukaryota</taxon>
        <taxon>Metazoa</taxon>
        <taxon>Spiralia</taxon>
        <taxon>Gnathifera</taxon>
        <taxon>Rotifera</taxon>
        <taxon>Eurotatoria</taxon>
        <taxon>Bdelloidea</taxon>
        <taxon>Philodinida</taxon>
        <taxon>Philodinidae</taxon>
        <taxon>Rotaria</taxon>
    </lineage>
</organism>
<dbReference type="Pfam" id="PF05843">
    <property type="entry name" value="Suf"/>
    <property type="match status" value="1"/>
</dbReference>
<accession>A0A820D464</accession>
<dbReference type="InterPro" id="IPR008847">
    <property type="entry name" value="Suf"/>
</dbReference>
<keyword evidence="2" id="KW-0677">Repeat</keyword>
<evidence type="ECO:0000259" key="4">
    <source>
        <dbReference type="Pfam" id="PF05843"/>
    </source>
</evidence>
<evidence type="ECO:0000256" key="3">
    <source>
        <dbReference type="ARBA" id="ARBA00023242"/>
    </source>
</evidence>
<feature type="domain" description="Suppressor of forked" evidence="4">
    <location>
        <begin position="15"/>
        <end position="223"/>
    </location>
</feature>
<keyword evidence="3" id="KW-0539">Nucleus</keyword>
<proteinExistence type="predicted"/>
<dbReference type="InterPro" id="IPR011990">
    <property type="entry name" value="TPR-like_helical_dom_sf"/>
</dbReference>
<dbReference type="InterPro" id="IPR003107">
    <property type="entry name" value="HAT"/>
</dbReference>
<gene>
    <name evidence="5" type="ORF">FNK824_LOCUS37459</name>
</gene>
<name>A0A820D464_9BILA</name>
<dbReference type="SMART" id="SM00386">
    <property type="entry name" value="HAT"/>
    <property type="match status" value="3"/>
</dbReference>
<sequence length="223" mass="25908">MAVSSIALLEPLWGLFQRCLIKVLNIDLWKCYLNYVRDTKGILPSFREKMAQAYDFALEKIGMDVYAYTIWNDYVTFLKSVEAVGSYAENQKIAAVRKVYHKGIMIPMISVELLWKDYCSYEMSINPALGKNMIESRSRDFLNVKRVTKELETLTRAIDRNNPCMPPTSPQSTDEIKQLAAWRKFISWERSNPLKTEDILLVTRRVILTYEQCLLCLGYHADL</sequence>
<protein>
    <recommendedName>
        <fullName evidence="4">Suppressor of forked domain-containing protein</fullName>
    </recommendedName>
</protein>
<dbReference type="PANTHER" id="PTHR19980">
    <property type="entry name" value="RNA CLEAVAGE STIMULATION FACTOR"/>
    <property type="match status" value="1"/>
</dbReference>
<dbReference type="SUPFAM" id="SSF48452">
    <property type="entry name" value="TPR-like"/>
    <property type="match status" value="1"/>
</dbReference>
<dbReference type="EMBL" id="CAJOBE010019046">
    <property type="protein sequence ID" value="CAF4225588.1"/>
    <property type="molecule type" value="Genomic_DNA"/>
</dbReference>
<dbReference type="AlphaFoldDB" id="A0A820D464"/>
<evidence type="ECO:0000256" key="2">
    <source>
        <dbReference type="ARBA" id="ARBA00022737"/>
    </source>
</evidence>
<dbReference type="GO" id="GO:0003729">
    <property type="term" value="F:mRNA binding"/>
    <property type="evidence" value="ECO:0007669"/>
    <property type="project" value="TreeGrafter"/>
</dbReference>
<comment type="subcellular location">
    <subcellularLocation>
        <location evidence="1">Nucleus</location>
    </subcellularLocation>
</comment>
<dbReference type="Gene3D" id="1.25.40.1040">
    <property type="match status" value="1"/>
</dbReference>
<dbReference type="GO" id="GO:0031124">
    <property type="term" value="P:mRNA 3'-end processing"/>
    <property type="evidence" value="ECO:0007669"/>
    <property type="project" value="InterPro"/>
</dbReference>
<dbReference type="InterPro" id="IPR045243">
    <property type="entry name" value="Rna14-like"/>
</dbReference>